<reference evidence="1" key="1">
    <citation type="journal article" date="2021" name="New Phytol.">
        <title>Evolutionary innovations through gain and loss of genes in the ectomycorrhizal Boletales.</title>
        <authorList>
            <person name="Wu G."/>
            <person name="Miyauchi S."/>
            <person name="Morin E."/>
            <person name="Kuo A."/>
            <person name="Drula E."/>
            <person name="Varga T."/>
            <person name="Kohler A."/>
            <person name="Feng B."/>
            <person name="Cao Y."/>
            <person name="Lipzen A."/>
            <person name="Daum C."/>
            <person name="Hundley H."/>
            <person name="Pangilinan J."/>
            <person name="Johnson J."/>
            <person name="Barry K."/>
            <person name="LaButti K."/>
            <person name="Ng V."/>
            <person name="Ahrendt S."/>
            <person name="Min B."/>
            <person name="Choi I.G."/>
            <person name="Park H."/>
            <person name="Plett J.M."/>
            <person name="Magnuson J."/>
            <person name="Spatafora J.W."/>
            <person name="Nagy L.G."/>
            <person name="Henrissat B."/>
            <person name="Grigoriev I.V."/>
            <person name="Yang Z.L."/>
            <person name="Xu J."/>
            <person name="Martin F.M."/>
        </authorList>
    </citation>
    <scope>NUCLEOTIDE SEQUENCE</scope>
    <source>
        <strain evidence="1">ATCC 28755</strain>
    </source>
</reference>
<keyword evidence="1" id="KW-0808">Transferase</keyword>
<organism evidence="1 2">
    <name type="scientific">Hygrophoropsis aurantiaca</name>
    <dbReference type="NCBI Taxonomy" id="72124"/>
    <lineage>
        <taxon>Eukaryota</taxon>
        <taxon>Fungi</taxon>
        <taxon>Dikarya</taxon>
        <taxon>Basidiomycota</taxon>
        <taxon>Agaricomycotina</taxon>
        <taxon>Agaricomycetes</taxon>
        <taxon>Agaricomycetidae</taxon>
        <taxon>Boletales</taxon>
        <taxon>Coniophorineae</taxon>
        <taxon>Hygrophoropsidaceae</taxon>
        <taxon>Hygrophoropsis</taxon>
    </lineage>
</organism>
<protein>
    <submittedName>
        <fullName evidence="1">CTD kinase subunit gamma CTK3-domain-containing protein</fullName>
    </submittedName>
</protein>
<comment type="caution">
    <text evidence="1">The sequence shown here is derived from an EMBL/GenBank/DDBJ whole genome shotgun (WGS) entry which is preliminary data.</text>
</comment>
<evidence type="ECO:0000313" key="1">
    <source>
        <dbReference type="EMBL" id="KAH7909657.1"/>
    </source>
</evidence>
<evidence type="ECO:0000313" key="2">
    <source>
        <dbReference type="Proteomes" id="UP000790377"/>
    </source>
</evidence>
<keyword evidence="1" id="KW-0418">Kinase</keyword>
<name>A0ACB8A8U8_9AGAM</name>
<proteinExistence type="predicted"/>
<dbReference type="EMBL" id="MU267748">
    <property type="protein sequence ID" value="KAH7909657.1"/>
    <property type="molecule type" value="Genomic_DNA"/>
</dbReference>
<gene>
    <name evidence="1" type="ORF">BJ138DRAFT_1173595</name>
</gene>
<sequence>MNTMDPFEVRMQFLSLLRKLNATQQSIQKVVSYALKYFSRCGEDLWDCIVEECQKGTVNHRINVLYFLDSLCEAAAVARVHALESSGGAGNMGGGGAGSAAGAGASKQYMSFYVDFVARDLEKIVEYVVPQGRQGLPNFTSTKQILESWRSKRVIDPQKVDDAMAILAARQSSLDDPSSSTSASVAVSASLSRNDIFKRIEEDRERHKRLRERRWVQPALPSAFPPFAAASATSDMGTSGADYAVSLTDEHNLALDIEFENEWDATSDWNEDDEEAAGEELELVRRGRGVGGAAGEEPMDLS</sequence>
<accession>A0ACB8A8U8</accession>
<dbReference type="Proteomes" id="UP000790377">
    <property type="component" value="Unassembled WGS sequence"/>
</dbReference>
<keyword evidence="2" id="KW-1185">Reference proteome</keyword>